<feature type="binding site" evidence="1">
    <location>
        <position position="66"/>
    </location>
    <ligand>
        <name>substrate</name>
    </ligand>
</feature>
<dbReference type="GO" id="GO:0005737">
    <property type="term" value="C:cytoplasm"/>
    <property type="evidence" value="ECO:0007669"/>
    <property type="project" value="TreeGrafter"/>
</dbReference>
<dbReference type="SUPFAM" id="SSF53254">
    <property type="entry name" value="Phosphoglycerate mutase-like"/>
    <property type="match status" value="1"/>
</dbReference>
<dbReference type="KEGG" id="slia:HA039_07110"/>
<dbReference type="Pfam" id="PF00300">
    <property type="entry name" value="His_Phos_1"/>
    <property type="match status" value="1"/>
</dbReference>
<evidence type="ECO:0000313" key="2">
    <source>
        <dbReference type="EMBL" id="QIQ02101.1"/>
    </source>
</evidence>
<dbReference type="Gene3D" id="3.40.50.1240">
    <property type="entry name" value="Phosphoglycerate mutase-like"/>
    <property type="match status" value="1"/>
</dbReference>
<name>A0A6G9GVR2_9ACTN</name>
<evidence type="ECO:0000313" key="3">
    <source>
        <dbReference type="Proteomes" id="UP000501179"/>
    </source>
</evidence>
<gene>
    <name evidence="2" type="ORF">HA039_07110</name>
</gene>
<dbReference type="PANTHER" id="PTHR48100">
    <property type="entry name" value="BROAD-SPECIFICITY PHOSPHATASE YOR283W-RELATED"/>
    <property type="match status" value="1"/>
</dbReference>
<accession>A0A6G9GVR2</accession>
<organism evidence="2 3">
    <name type="scientific">Streptomyces liangshanensis</name>
    <dbReference type="NCBI Taxonomy" id="2717324"/>
    <lineage>
        <taxon>Bacteria</taxon>
        <taxon>Bacillati</taxon>
        <taxon>Actinomycetota</taxon>
        <taxon>Actinomycetes</taxon>
        <taxon>Kitasatosporales</taxon>
        <taxon>Streptomycetaceae</taxon>
        <taxon>Streptomyces</taxon>
    </lineage>
</organism>
<dbReference type="Proteomes" id="UP000501179">
    <property type="component" value="Chromosome"/>
</dbReference>
<dbReference type="EMBL" id="CP050177">
    <property type="protein sequence ID" value="QIQ02101.1"/>
    <property type="molecule type" value="Genomic_DNA"/>
</dbReference>
<sequence length="214" mass="22487">MTTPPTPAPTTLFLARHGETVWHAENRYAGISDIGLTPLGAEQAEALGRWAAGARLDAIVTSPLSRARRTAAPAARTTGLPVVVEPDLVELDFGIAEGRTLAALDASHPHETEAFRHDPAAHPLPGGEDPGAAAVRGAAALLRLAAAHPGGRILVVAHNTLFRLVLCHLTGIPKRDYRRTLPGLRNCAVTELRVTGDRAALLSYNVPTGAPDGR</sequence>
<dbReference type="InterPro" id="IPR050275">
    <property type="entry name" value="PGM_Phosphatase"/>
</dbReference>
<dbReference type="InterPro" id="IPR029033">
    <property type="entry name" value="His_PPase_superfam"/>
</dbReference>
<dbReference type="AlphaFoldDB" id="A0A6G9GVR2"/>
<keyword evidence="3" id="KW-1185">Reference proteome</keyword>
<proteinExistence type="predicted"/>
<reference evidence="2 3" key="1">
    <citation type="submission" date="2020-03" db="EMBL/GenBank/DDBJ databases">
        <title>A novel species.</title>
        <authorList>
            <person name="Gao J."/>
        </authorList>
    </citation>
    <scope>NUCLEOTIDE SEQUENCE [LARGE SCALE GENOMIC DNA]</scope>
    <source>
        <strain evidence="2 3">QMT-12</strain>
    </source>
</reference>
<dbReference type="CDD" id="cd07067">
    <property type="entry name" value="HP_PGM_like"/>
    <property type="match status" value="1"/>
</dbReference>
<dbReference type="SMART" id="SM00855">
    <property type="entry name" value="PGAM"/>
    <property type="match status" value="1"/>
</dbReference>
<evidence type="ECO:0000256" key="1">
    <source>
        <dbReference type="PIRSR" id="PIRSR613078-2"/>
    </source>
</evidence>
<protein>
    <submittedName>
        <fullName evidence="2">Histidine phosphatase family protein</fullName>
    </submittedName>
</protein>
<dbReference type="PANTHER" id="PTHR48100:SF1">
    <property type="entry name" value="HISTIDINE PHOSPHATASE FAMILY PROTEIN-RELATED"/>
    <property type="match status" value="1"/>
</dbReference>
<dbReference type="GO" id="GO:0016791">
    <property type="term" value="F:phosphatase activity"/>
    <property type="evidence" value="ECO:0007669"/>
    <property type="project" value="TreeGrafter"/>
</dbReference>
<dbReference type="InterPro" id="IPR013078">
    <property type="entry name" value="His_Pase_superF_clade-1"/>
</dbReference>
<dbReference type="RefSeq" id="WP_167025438.1">
    <property type="nucleotide sequence ID" value="NZ_CP050177.1"/>
</dbReference>